<sequence length="357" mass="38626">MSEFTSASLDPSASTPYVLSTKPVPASQVGSTPLPLDWTKMGGVCEDEVDRAPQDVVDYELDPADDHLSIVGTAGKKVTRIAGLEKMRLRVLVLRSHLIQSMEGCKEQTGLETLELYDNAVGELRDLECFPKLTTLDISFNVIRSTAPIASLSLLTELYIANNKLATLEGLENLACLKTLDVGANRLRTMDGLGGCVSLEHLWMGKNKITAISGLSNLPKIRRLDVQSNRLTSVAALGPVAATLEELYLASNGIDDEGLSGPEDGIGAGSKLEFPNLTVLDLSKNKITLLSHFASLKSLDDLWFSENGVASFDEVSLLKDVGLETIYLEHNPRIAMMQKLQAQAIERAKQQGAEKSS</sequence>
<keyword evidence="5" id="KW-1185">Reference proteome</keyword>
<keyword evidence="1" id="KW-0433">Leucine-rich repeat</keyword>
<dbReference type="InterPro" id="IPR003591">
    <property type="entry name" value="Leu-rich_rpt_typical-subtyp"/>
</dbReference>
<evidence type="ECO:0000256" key="1">
    <source>
        <dbReference type="ARBA" id="ARBA00022614"/>
    </source>
</evidence>
<evidence type="ECO:0000313" key="5">
    <source>
        <dbReference type="Proteomes" id="UP001165060"/>
    </source>
</evidence>
<evidence type="ECO:0000256" key="3">
    <source>
        <dbReference type="SAM" id="MobiDB-lite"/>
    </source>
</evidence>
<proteinExistence type="predicted"/>
<feature type="region of interest" description="Disordered" evidence="3">
    <location>
        <begin position="1"/>
        <end position="26"/>
    </location>
</feature>
<gene>
    <name evidence="4" type="ORF">TeGR_g5769</name>
</gene>
<dbReference type="PANTHER" id="PTHR15454">
    <property type="entry name" value="NISCHARIN RELATED"/>
    <property type="match status" value="1"/>
</dbReference>
<accession>A0ABQ6MUZ1</accession>
<dbReference type="InterPro" id="IPR032675">
    <property type="entry name" value="LRR_dom_sf"/>
</dbReference>
<dbReference type="Pfam" id="PF12799">
    <property type="entry name" value="LRR_4"/>
    <property type="match status" value="2"/>
</dbReference>
<feature type="compositionally biased region" description="Polar residues" evidence="3">
    <location>
        <begin position="1"/>
        <end position="18"/>
    </location>
</feature>
<name>A0ABQ6MUZ1_9STRA</name>
<keyword evidence="2" id="KW-0677">Repeat</keyword>
<dbReference type="PANTHER" id="PTHR15454:SF56">
    <property type="entry name" value="PROTEIN PHOSPHATASE 1 REGULATORY SUBUNIT 7-RELATED"/>
    <property type="match status" value="1"/>
</dbReference>
<dbReference type="Proteomes" id="UP001165060">
    <property type="component" value="Unassembled WGS sequence"/>
</dbReference>
<protein>
    <recommendedName>
        <fullName evidence="6">Protein phosphatase 1 regulatory subunit 7</fullName>
    </recommendedName>
</protein>
<dbReference type="InterPro" id="IPR025875">
    <property type="entry name" value="Leu-rich_rpt_4"/>
</dbReference>
<dbReference type="PROSITE" id="PS51450">
    <property type="entry name" value="LRR"/>
    <property type="match status" value="4"/>
</dbReference>
<evidence type="ECO:0000313" key="4">
    <source>
        <dbReference type="EMBL" id="GMI33202.1"/>
    </source>
</evidence>
<dbReference type="SUPFAM" id="SSF52058">
    <property type="entry name" value="L domain-like"/>
    <property type="match status" value="1"/>
</dbReference>
<dbReference type="SMART" id="SM00369">
    <property type="entry name" value="LRR_TYP"/>
    <property type="match status" value="4"/>
</dbReference>
<organism evidence="4 5">
    <name type="scientific">Tetraparma gracilis</name>
    <dbReference type="NCBI Taxonomy" id="2962635"/>
    <lineage>
        <taxon>Eukaryota</taxon>
        <taxon>Sar</taxon>
        <taxon>Stramenopiles</taxon>
        <taxon>Ochrophyta</taxon>
        <taxon>Bolidophyceae</taxon>
        <taxon>Parmales</taxon>
        <taxon>Triparmaceae</taxon>
        <taxon>Tetraparma</taxon>
    </lineage>
</organism>
<dbReference type="InterPro" id="IPR001611">
    <property type="entry name" value="Leu-rich_rpt"/>
</dbReference>
<evidence type="ECO:0000256" key="2">
    <source>
        <dbReference type="ARBA" id="ARBA00022737"/>
    </source>
</evidence>
<dbReference type="Gene3D" id="3.80.10.10">
    <property type="entry name" value="Ribonuclease Inhibitor"/>
    <property type="match status" value="2"/>
</dbReference>
<reference evidence="4 5" key="1">
    <citation type="journal article" date="2023" name="Commun. Biol.">
        <title>Genome analysis of Parmales, the sister group of diatoms, reveals the evolutionary specialization of diatoms from phago-mixotrophs to photoautotrophs.</title>
        <authorList>
            <person name="Ban H."/>
            <person name="Sato S."/>
            <person name="Yoshikawa S."/>
            <person name="Yamada K."/>
            <person name="Nakamura Y."/>
            <person name="Ichinomiya M."/>
            <person name="Sato N."/>
            <person name="Blanc-Mathieu R."/>
            <person name="Endo H."/>
            <person name="Kuwata A."/>
            <person name="Ogata H."/>
        </authorList>
    </citation>
    <scope>NUCLEOTIDE SEQUENCE [LARGE SCALE GENOMIC DNA]</scope>
</reference>
<dbReference type="Pfam" id="PF13516">
    <property type="entry name" value="LRR_6"/>
    <property type="match status" value="3"/>
</dbReference>
<comment type="caution">
    <text evidence="4">The sequence shown here is derived from an EMBL/GenBank/DDBJ whole genome shotgun (WGS) entry which is preliminary data.</text>
</comment>
<evidence type="ECO:0008006" key="6">
    <source>
        <dbReference type="Google" id="ProtNLM"/>
    </source>
</evidence>
<dbReference type="EMBL" id="BRYB01001764">
    <property type="protein sequence ID" value="GMI33202.1"/>
    <property type="molecule type" value="Genomic_DNA"/>
</dbReference>
<dbReference type="SMART" id="SM00365">
    <property type="entry name" value="LRR_SD22"/>
    <property type="match status" value="8"/>
</dbReference>